<feature type="compositionally biased region" description="Polar residues" evidence="1">
    <location>
        <begin position="36"/>
        <end position="46"/>
    </location>
</feature>
<sequence>MRSKSQSKSGNNNPPVPNTPRGPSGISKILQKFRSKPTTQKSSNPSIKRPEARIQSPLVKKAAQLFQGKSNQQAKSSSQVSTILRGLKILYLFSNLCRNLGRGVSGIWIALEIWKPGTFQMCTFFLAREYEVGRDEEMEDIMSREAGMH</sequence>
<dbReference type="EMBL" id="MU157955">
    <property type="protein sequence ID" value="KAF9522221.1"/>
    <property type="molecule type" value="Genomic_DNA"/>
</dbReference>
<proteinExistence type="predicted"/>
<dbReference type="AlphaFoldDB" id="A0A9P6E451"/>
<comment type="caution">
    <text evidence="2">The sequence shown here is derived from an EMBL/GenBank/DDBJ whole genome shotgun (WGS) entry which is preliminary data.</text>
</comment>
<gene>
    <name evidence="2" type="ORF">CPB83DRAFT_135461</name>
</gene>
<feature type="region of interest" description="Disordered" evidence="1">
    <location>
        <begin position="1"/>
        <end position="54"/>
    </location>
</feature>
<name>A0A9P6E451_9AGAR</name>
<keyword evidence="3" id="KW-1185">Reference proteome</keyword>
<feature type="compositionally biased region" description="Polar residues" evidence="1">
    <location>
        <begin position="1"/>
        <end position="13"/>
    </location>
</feature>
<protein>
    <submittedName>
        <fullName evidence="2">Uncharacterized protein</fullName>
    </submittedName>
</protein>
<dbReference type="Proteomes" id="UP000807306">
    <property type="component" value="Unassembled WGS sequence"/>
</dbReference>
<evidence type="ECO:0000313" key="3">
    <source>
        <dbReference type="Proteomes" id="UP000807306"/>
    </source>
</evidence>
<evidence type="ECO:0000313" key="2">
    <source>
        <dbReference type="EMBL" id="KAF9522221.1"/>
    </source>
</evidence>
<reference evidence="2" key="1">
    <citation type="submission" date="2020-11" db="EMBL/GenBank/DDBJ databases">
        <authorList>
            <consortium name="DOE Joint Genome Institute"/>
            <person name="Ahrendt S."/>
            <person name="Riley R."/>
            <person name="Andreopoulos W."/>
            <person name="Labutti K."/>
            <person name="Pangilinan J."/>
            <person name="Ruiz-Duenas F.J."/>
            <person name="Barrasa J.M."/>
            <person name="Sanchez-Garcia M."/>
            <person name="Camarero S."/>
            <person name="Miyauchi S."/>
            <person name="Serrano A."/>
            <person name="Linde D."/>
            <person name="Babiker R."/>
            <person name="Drula E."/>
            <person name="Ayuso-Fernandez I."/>
            <person name="Pacheco R."/>
            <person name="Padilla G."/>
            <person name="Ferreira P."/>
            <person name="Barriuso J."/>
            <person name="Kellner H."/>
            <person name="Castanera R."/>
            <person name="Alfaro M."/>
            <person name="Ramirez L."/>
            <person name="Pisabarro A.G."/>
            <person name="Kuo A."/>
            <person name="Tritt A."/>
            <person name="Lipzen A."/>
            <person name="He G."/>
            <person name="Yan M."/>
            <person name="Ng V."/>
            <person name="Cullen D."/>
            <person name="Martin F."/>
            <person name="Rosso M.-N."/>
            <person name="Henrissat B."/>
            <person name="Hibbett D."/>
            <person name="Martinez A.T."/>
            <person name="Grigoriev I.V."/>
        </authorList>
    </citation>
    <scope>NUCLEOTIDE SEQUENCE</scope>
    <source>
        <strain evidence="2">CBS 506.95</strain>
    </source>
</reference>
<organism evidence="2 3">
    <name type="scientific">Crepidotus variabilis</name>
    <dbReference type="NCBI Taxonomy" id="179855"/>
    <lineage>
        <taxon>Eukaryota</taxon>
        <taxon>Fungi</taxon>
        <taxon>Dikarya</taxon>
        <taxon>Basidiomycota</taxon>
        <taxon>Agaricomycotina</taxon>
        <taxon>Agaricomycetes</taxon>
        <taxon>Agaricomycetidae</taxon>
        <taxon>Agaricales</taxon>
        <taxon>Agaricineae</taxon>
        <taxon>Crepidotaceae</taxon>
        <taxon>Crepidotus</taxon>
    </lineage>
</organism>
<accession>A0A9P6E451</accession>
<evidence type="ECO:0000256" key="1">
    <source>
        <dbReference type="SAM" id="MobiDB-lite"/>
    </source>
</evidence>